<accession>A0A7R9EF59</accession>
<sequence length="181" mass="19820">MITSEPSKEMKAAMKVLSDSLVKPQSVSVPNYVKNATNIIQQEWFQATWVVEGVEVLFGGWRDVKRGGESCGPRCRGGVKDKCDPGGRERGVEFLRVREVREVAGIRGSAKSCGERCGAGVGEIGGLAFSSQDYKHTGVVDTRLFPEGDVASEELRQRLMIGLLVALYYSNPLGHFGESWH</sequence>
<evidence type="ECO:0000313" key="1">
    <source>
        <dbReference type="EMBL" id="CAD7432034.1"/>
    </source>
</evidence>
<dbReference type="EMBL" id="OB795305">
    <property type="protein sequence ID" value="CAD7432034.1"/>
    <property type="molecule type" value="Genomic_DNA"/>
</dbReference>
<reference evidence="1" key="1">
    <citation type="submission" date="2020-11" db="EMBL/GenBank/DDBJ databases">
        <authorList>
            <person name="Tran Van P."/>
        </authorList>
    </citation>
    <scope>NUCLEOTIDE SEQUENCE</scope>
</reference>
<gene>
    <name evidence="1" type="ORF">TMSB3V08_LOCUS8753</name>
</gene>
<protein>
    <submittedName>
        <fullName evidence="1">Uncharacterized protein</fullName>
    </submittedName>
</protein>
<name>A0A7R9EF59_9NEOP</name>
<organism evidence="1">
    <name type="scientific">Timema monikensis</name>
    <dbReference type="NCBI Taxonomy" id="170555"/>
    <lineage>
        <taxon>Eukaryota</taxon>
        <taxon>Metazoa</taxon>
        <taxon>Ecdysozoa</taxon>
        <taxon>Arthropoda</taxon>
        <taxon>Hexapoda</taxon>
        <taxon>Insecta</taxon>
        <taxon>Pterygota</taxon>
        <taxon>Neoptera</taxon>
        <taxon>Polyneoptera</taxon>
        <taxon>Phasmatodea</taxon>
        <taxon>Timematodea</taxon>
        <taxon>Timematoidea</taxon>
        <taxon>Timematidae</taxon>
        <taxon>Timema</taxon>
    </lineage>
</organism>
<dbReference type="AlphaFoldDB" id="A0A7R9EF59"/>
<proteinExistence type="predicted"/>